<dbReference type="InterPro" id="IPR014729">
    <property type="entry name" value="Rossmann-like_a/b/a_fold"/>
</dbReference>
<evidence type="ECO:0000259" key="8">
    <source>
        <dbReference type="Pfam" id="PF00133"/>
    </source>
</evidence>
<evidence type="ECO:0000256" key="1">
    <source>
        <dbReference type="ARBA" id="ARBA00005594"/>
    </source>
</evidence>
<keyword evidence="4" id="KW-0067">ATP-binding</keyword>
<dbReference type="GO" id="GO:0006428">
    <property type="term" value="P:isoleucyl-tRNA aminoacylation"/>
    <property type="evidence" value="ECO:0007669"/>
    <property type="project" value="TreeGrafter"/>
</dbReference>
<keyword evidence="6" id="KW-0030">Aminoacyl-tRNA synthetase</keyword>
<comment type="similarity">
    <text evidence="1">Belongs to the class-I aminoacyl-tRNA synthetase family.</text>
</comment>
<dbReference type="PANTHER" id="PTHR42780">
    <property type="entry name" value="SOLEUCYL-TRNA SYNTHETASE"/>
    <property type="match status" value="1"/>
</dbReference>
<dbReference type="GO" id="GO:0000049">
    <property type="term" value="F:tRNA binding"/>
    <property type="evidence" value="ECO:0007669"/>
    <property type="project" value="InterPro"/>
</dbReference>
<feature type="domain" description="Aminoacyl-tRNA synthetase class Ia" evidence="8">
    <location>
        <begin position="87"/>
        <end position="201"/>
    </location>
</feature>
<keyword evidence="3" id="KW-0547">Nucleotide-binding</keyword>
<sequence>MHYTPLFPYFANVKTAFRILCDDYVTEDRGTGVVHQAPYFGEDDYRVCLAHGVINKDAASVICPIDAQCRFTAEVTDFQGQNVKDADKPIIKYLKEAKRLIHQAVVKHSYSFCWRSDTPLIYRAVPSWFVRVEGMIDRLLANNSKTYWVPDFVKEKRFANWLRDARDWAISRNRYWGNPMPLWISDDGHEVVCVGSIEELKCLTHNDGEKMSKRKRNYRDPMEIFDEFGADALRLYLITSPVVRGKPLKFKKEGVRDILKDVFLPWYNALRLLIQSCDQLKVNKKVNFIYDEKRLYYSMSSNSNVMDTWIVSYTQTLLDFVRKEMEAYRLYTVVPRLVKYIDMLTNWYVKLNKKRFKCETTLEDSLVSLNVLCYVLLTMAKLMAPFTPFLAEYMYQILRKLMPQPSSSLSPE</sequence>
<accession>A0A816PBU4</accession>
<comment type="catalytic activity">
    <reaction evidence="7">
        <text>tRNA(Ile) + L-isoleucine + ATP = L-isoleucyl-tRNA(Ile) + AMP + diphosphate</text>
        <dbReference type="Rhea" id="RHEA:11060"/>
        <dbReference type="Rhea" id="RHEA-COMP:9666"/>
        <dbReference type="Rhea" id="RHEA-COMP:9695"/>
        <dbReference type="ChEBI" id="CHEBI:30616"/>
        <dbReference type="ChEBI" id="CHEBI:33019"/>
        <dbReference type="ChEBI" id="CHEBI:58045"/>
        <dbReference type="ChEBI" id="CHEBI:78442"/>
        <dbReference type="ChEBI" id="CHEBI:78528"/>
        <dbReference type="ChEBI" id="CHEBI:456215"/>
        <dbReference type="EC" id="6.1.1.5"/>
    </reaction>
</comment>
<evidence type="ECO:0000256" key="2">
    <source>
        <dbReference type="ARBA" id="ARBA00022598"/>
    </source>
</evidence>
<evidence type="ECO:0000256" key="7">
    <source>
        <dbReference type="ARBA" id="ARBA00048359"/>
    </source>
</evidence>
<evidence type="ECO:0000256" key="3">
    <source>
        <dbReference type="ARBA" id="ARBA00022741"/>
    </source>
</evidence>
<name>A0A816PBU4_9BILA</name>
<dbReference type="SUPFAM" id="SSF47323">
    <property type="entry name" value="Anticodon-binding domain of a subclass of class I aminoacyl-tRNA synthetases"/>
    <property type="match status" value="1"/>
</dbReference>
<dbReference type="InterPro" id="IPR023586">
    <property type="entry name" value="Ile-tRNA-ligase_type2"/>
</dbReference>
<dbReference type="Pfam" id="PF00133">
    <property type="entry name" value="tRNA-synt_1"/>
    <property type="match status" value="2"/>
</dbReference>
<feature type="domain" description="Aminoacyl-tRNA synthetase class Ia" evidence="8">
    <location>
        <begin position="204"/>
        <end position="244"/>
    </location>
</feature>
<evidence type="ECO:0000313" key="10">
    <source>
        <dbReference type="EMBL" id="CAF2046595.1"/>
    </source>
</evidence>
<organism evidence="10 11">
    <name type="scientific">Rotaria magnacalcarata</name>
    <dbReference type="NCBI Taxonomy" id="392030"/>
    <lineage>
        <taxon>Eukaryota</taxon>
        <taxon>Metazoa</taxon>
        <taxon>Spiralia</taxon>
        <taxon>Gnathifera</taxon>
        <taxon>Rotifera</taxon>
        <taxon>Eurotatoria</taxon>
        <taxon>Bdelloidea</taxon>
        <taxon>Philodinida</taxon>
        <taxon>Philodinidae</taxon>
        <taxon>Rotaria</taxon>
    </lineage>
</organism>
<dbReference type="GO" id="GO:0005524">
    <property type="term" value="F:ATP binding"/>
    <property type="evidence" value="ECO:0007669"/>
    <property type="project" value="UniProtKB-KW"/>
</dbReference>
<evidence type="ECO:0000313" key="11">
    <source>
        <dbReference type="Proteomes" id="UP000663887"/>
    </source>
</evidence>
<dbReference type="PANTHER" id="PTHR42780:SF1">
    <property type="entry name" value="ISOLEUCINE--TRNA LIGASE, CYTOPLASMIC"/>
    <property type="match status" value="1"/>
</dbReference>
<dbReference type="GO" id="GO:0002161">
    <property type="term" value="F:aminoacyl-tRNA deacylase activity"/>
    <property type="evidence" value="ECO:0007669"/>
    <property type="project" value="InterPro"/>
</dbReference>
<dbReference type="FunFam" id="3.40.50.620:FF:000652">
    <property type="entry name" value="Isoleucyl-tRNA synthetase"/>
    <property type="match status" value="1"/>
</dbReference>
<reference evidence="10" key="1">
    <citation type="submission" date="2021-02" db="EMBL/GenBank/DDBJ databases">
        <authorList>
            <person name="Nowell W R."/>
        </authorList>
    </citation>
    <scope>NUCLEOTIDE SEQUENCE</scope>
</reference>
<dbReference type="Pfam" id="PF08264">
    <property type="entry name" value="Anticodon_1"/>
    <property type="match status" value="1"/>
</dbReference>
<evidence type="ECO:0008006" key="12">
    <source>
        <dbReference type="Google" id="ProtNLM"/>
    </source>
</evidence>
<evidence type="ECO:0000256" key="4">
    <source>
        <dbReference type="ARBA" id="ARBA00022840"/>
    </source>
</evidence>
<dbReference type="InterPro" id="IPR009008">
    <property type="entry name" value="Val/Leu/Ile-tRNA-synth_edit"/>
</dbReference>
<evidence type="ECO:0000256" key="5">
    <source>
        <dbReference type="ARBA" id="ARBA00022917"/>
    </source>
</evidence>
<gene>
    <name evidence="10" type="ORF">XDN619_LOCUS7728</name>
</gene>
<keyword evidence="2" id="KW-0436">Ligase</keyword>
<evidence type="ECO:0000259" key="9">
    <source>
        <dbReference type="Pfam" id="PF08264"/>
    </source>
</evidence>
<dbReference type="GO" id="GO:0004822">
    <property type="term" value="F:isoleucine-tRNA ligase activity"/>
    <property type="evidence" value="ECO:0007669"/>
    <property type="project" value="UniProtKB-EC"/>
</dbReference>
<dbReference type="AlphaFoldDB" id="A0A816PBU4"/>
<dbReference type="SUPFAM" id="SSF52374">
    <property type="entry name" value="Nucleotidylyl transferase"/>
    <property type="match status" value="1"/>
</dbReference>
<keyword evidence="5" id="KW-0648">Protein biosynthesis</keyword>
<dbReference type="Gene3D" id="3.40.50.620">
    <property type="entry name" value="HUPs"/>
    <property type="match status" value="2"/>
</dbReference>
<dbReference type="Gene3D" id="1.10.730.10">
    <property type="entry name" value="Isoleucyl-tRNA Synthetase, Domain 1"/>
    <property type="match status" value="1"/>
</dbReference>
<proteinExistence type="inferred from homology"/>
<dbReference type="SUPFAM" id="SSF50677">
    <property type="entry name" value="ValRS/IleRS/LeuRS editing domain"/>
    <property type="match status" value="1"/>
</dbReference>
<evidence type="ECO:0000256" key="6">
    <source>
        <dbReference type="ARBA" id="ARBA00023146"/>
    </source>
</evidence>
<dbReference type="EMBL" id="CAJNRG010002342">
    <property type="protein sequence ID" value="CAF2046595.1"/>
    <property type="molecule type" value="Genomic_DNA"/>
</dbReference>
<dbReference type="InterPro" id="IPR002300">
    <property type="entry name" value="aa-tRNA-synth_Ia"/>
</dbReference>
<dbReference type="Proteomes" id="UP000663887">
    <property type="component" value="Unassembled WGS sequence"/>
</dbReference>
<dbReference type="InterPro" id="IPR009080">
    <property type="entry name" value="tRNAsynth_Ia_anticodon-bd"/>
</dbReference>
<dbReference type="InterPro" id="IPR013155">
    <property type="entry name" value="M/V/L/I-tRNA-synth_anticd-bd"/>
</dbReference>
<dbReference type="CDD" id="cd07961">
    <property type="entry name" value="Anticodon_Ia_Ile_ABEc"/>
    <property type="match status" value="1"/>
</dbReference>
<comment type="caution">
    <text evidence="10">The sequence shown here is derived from an EMBL/GenBank/DDBJ whole genome shotgun (WGS) entry which is preliminary data.</text>
</comment>
<protein>
    <recommendedName>
        <fullName evidence="12">Isoleucyl-tRNA synthetase</fullName>
    </recommendedName>
</protein>
<feature type="domain" description="Methionyl/Valyl/Leucyl/Isoleucyl-tRNA synthetase anticodon-binding" evidence="9">
    <location>
        <begin position="307"/>
        <end position="399"/>
    </location>
</feature>
<dbReference type="InterPro" id="IPR033709">
    <property type="entry name" value="Anticodon_Ile_ABEc"/>
</dbReference>